<sequence length="71" mass="7901">MKDKLGYRGFVIEARDALGNRRKTTVGAGSSPALEMLLLNSSPYPLEGAVKQTVMDAIRRTVRKRCQRHAN</sequence>
<evidence type="ECO:0000313" key="1">
    <source>
        <dbReference type="EMBL" id="KAH3779927.1"/>
    </source>
</evidence>
<gene>
    <name evidence="1" type="ORF">DPMN_157736</name>
</gene>
<dbReference type="AlphaFoldDB" id="A0A9D4EL31"/>
<accession>A0A9D4EL31</accession>
<name>A0A9D4EL31_DREPO</name>
<dbReference type="EMBL" id="JAIWYP010000008">
    <property type="protein sequence ID" value="KAH3779927.1"/>
    <property type="molecule type" value="Genomic_DNA"/>
</dbReference>
<protein>
    <submittedName>
        <fullName evidence="1">Uncharacterized protein</fullName>
    </submittedName>
</protein>
<evidence type="ECO:0000313" key="2">
    <source>
        <dbReference type="Proteomes" id="UP000828390"/>
    </source>
</evidence>
<keyword evidence="2" id="KW-1185">Reference proteome</keyword>
<proteinExistence type="predicted"/>
<dbReference type="Proteomes" id="UP000828390">
    <property type="component" value="Unassembled WGS sequence"/>
</dbReference>
<organism evidence="1 2">
    <name type="scientific">Dreissena polymorpha</name>
    <name type="common">Zebra mussel</name>
    <name type="synonym">Mytilus polymorpha</name>
    <dbReference type="NCBI Taxonomy" id="45954"/>
    <lineage>
        <taxon>Eukaryota</taxon>
        <taxon>Metazoa</taxon>
        <taxon>Spiralia</taxon>
        <taxon>Lophotrochozoa</taxon>
        <taxon>Mollusca</taxon>
        <taxon>Bivalvia</taxon>
        <taxon>Autobranchia</taxon>
        <taxon>Heteroconchia</taxon>
        <taxon>Euheterodonta</taxon>
        <taxon>Imparidentia</taxon>
        <taxon>Neoheterodontei</taxon>
        <taxon>Myida</taxon>
        <taxon>Dreissenoidea</taxon>
        <taxon>Dreissenidae</taxon>
        <taxon>Dreissena</taxon>
    </lineage>
</organism>
<reference evidence="1" key="1">
    <citation type="journal article" date="2019" name="bioRxiv">
        <title>The Genome of the Zebra Mussel, Dreissena polymorpha: A Resource for Invasive Species Research.</title>
        <authorList>
            <person name="McCartney M.A."/>
            <person name="Auch B."/>
            <person name="Kono T."/>
            <person name="Mallez S."/>
            <person name="Zhang Y."/>
            <person name="Obille A."/>
            <person name="Becker A."/>
            <person name="Abrahante J.E."/>
            <person name="Garbe J."/>
            <person name="Badalamenti J.P."/>
            <person name="Herman A."/>
            <person name="Mangelson H."/>
            <person name="Liachko I."/>
            <person name="Sullivan S."/>
            <person name="Sone E.D."/>
            <person name="Koren S."/>
            <person name="Silverstein K.A.T."/>
            <person name="Beckman K.B."/>
            <person name="Gohl D.M."/>
        </authorList>
    </citation>
    <scope>NUCLEOTIDE SEQUENCE</scope>
    <source>
        <strain evidence="1">Duluth1</strain>
        <tissue evidence="1">Whole animal</tissue>
    </source>
</reference>
<comment type="caution">
    <text evidence="1">The sequence shown here is derived from an EMBL/GenBank/DDBJ whole genome shotgun (WGS) entry which is preliminary data.</text>
</comment>
<reference evidence="1" key="2">
    <citation type="submission" date="2020-11" db="EMBL/GenBank/DDBJ databases">
        <authorList>
            <person name="McCartney M.A."/>
            <person name="Auch B."/>
            <person name="Kono T."/>
            <person name="Mallez S."/>
            <person name="Becker A."/>
            <person name="Gohl D.M."/>
            <person name="Silverstein K.A.T."/>
            <person name="Koren S."/>
            <person name="Bechman K.B."/>
            <person name="Herman A."/>
            <person name="Abrahante J.E."/>
            <person name="Garbe J."/>
        </authorList>
    </citation>
    <scope>NUCLEOTIDE SEQUENCE</scope>
    <source>
        <strain evidence="1">Duluth1</strain>
        <tissue evidence="1">Whole animal</tissue>
    </source>
</reference>